<feature type="compositionally biased region" description="Polar residues" evidence="3">
    <location>
        <begin position="391"/>
        <end position="400"/>
    </location>
</feature>
<dbReference type="InterPro" id="IPR014810">
    <property type="entry name" value="Fcf2_C"/>
</dbReference>
<feature type="compositionally biased region" description="Low complexity" evidence="3">
    <location>
        <begin position="338"/>
        <end position="352"/>
    </location>
</feature>
<dbReference type="PANTHER" id="PTHR21686">
    <property type="entry name" value="DEOXYNUCLEOTIDYLTRANSFERASE TERMINAL-INTERACTING PROTEIN 2"/>
    <property type="match status" value="1"/>
</dbReference>
<evidence type="ECO:0000259" key="4">
    <source>
        <dbReference type="Pfam" id="PF08698"/>
    </source>
</evidence>
<feature type="compositionally biased region" description="Low complexity" evidence="3">
    <location>
        <begin position="452"/>
        <end position="461"/>
    </location>
</feature>
<protein>
    <recommendedName>
        <fullName evidence="4">Fcf2 pre-rRNA processing C-terminal domain-containing protein</fullName>
    </recommendedName>
</protein>
<feature type="compositionally biased region" description="Low complexity" evidence="3">
    <location>
        <begin position="183"/>
        <end position="194"/>
    </location>
</feature>
<feature type="compositionally biased region" description="Polar residues" evidence="3">
    <location>
        <begin position="328"/>
        <end position="337"/>
    </location>
</feature>
<feature type="compositionally biased region" description="Basic and acidic residues" evidence="3">
    <location>
        <begin position="32"/>
        <end position="42"/>
    </location>
</feature>
<feature type="compositionally biased region" description="Basic and acidic residues" evidence="3">
    <location>
        <begin position="300"/>
        <end position="309"/>
    </location>
</feature>
<feature type="region of interest" description="Disordered" evidence="3">
    <location>
        <begin position="505"/>
        <end position="559"/>
    </location>
</feature>
<dbReference type="GO" id="GO:0006396">
    <property type="term" value="P:RNA processing"/>
    <property type="evidence" value="ECO:0007669"/>
    <property type="project" value="TreeGrafter"/>
</dbReference>
<feature type="region of interest" description="Disordered" evidence="3">
    <location>
        <begin position="391"/>
        <end position="488"/>
    </location>
</feature>
<dbReference type="GO" id="GO:0005730">
    <property type="term" value="C:nucleolus"/>
    <property type="evidence" value="ECO:0007669"/>
    <property type="project" value="UniProtKB-SubCell"/>
</dbReference>
<evidence type="ECO:0000256" key="2">
    <source>
        <dbReference type="ARBA" id="ARBA00023242"/>
    </source>
</evidence>
<proteinExistence type="predicted"/>
<feature type="compositionally biased region" description="Polar residues" evidence="3">
    <location>
        <begin position="471"/>
        <end position="483"/>
    </location>
</feature>
<dbReference type="InterPro" id="IPR039883">
    <property type="entry name" value="Fcf2/DNTTIP2"/>
</dbReference>
<feature type="compositionally biased region" description="Basic residues" evidence="3">
    <location>
        <begin position="636"/>
        <end position="645"/>
    </location>
</feature>
<feature type="compositionally biased region" description="Basic and acidic residues" evidence="3">
    <location>
        <begin position="317"/>
        <end position="327"/>
    </location>
</feature>
<gene>
    <name evidence="5" type="ORF">U0070_024870</name>
</gene>
<feature type="compositionally biased region" description="Polar residues" evidence="3">
    <location>
        <begin position="222"/>
        <end position="232"/>
    </location>
</feature>
<feature type="compositionally biased region" description="Acidic residues" evidence="3">
    <location>
        <begin position="520"/>
        <end position="556"/>
    </location>
</feature>
<feature type="region of interest" description="Disordered" evidence="3">
    <location>
        <begin position="1"/>
        <end position="367"/>
    </location>
</feature>
<evidence type="ECO:0000313" key="5">
    <source>
        <dbReference type="EMBL" id="KAK7809950.1"/>
    </source>
</evidence>
<sequence>MVVTRSGRCRTWVPVASGSSQHKGSTPQGIETHLESKKDDRSIANSQTAEKQSSVLSRKRKSRSPDPPAEITEPATDAEVSEAESHASGITSVFEVQEPIIRITRKRQIITAPTPKSSVKKRQKITPQHESLDEGAVSEAESHVSGVSMVVPSTERRSRRNKAKSQRDSSPQSQAEAVSDAESSCSGISSAGIAPRRTARSTRRKLQAQAEKENAEIIPGNEKQSMGTSVNSEDSDTRQASRLPARTRSQIDRPNFSNNETDSNDFDDSIPRDSEKKLTPQNHHHLHIQEEKASVAPLPEIRKENAKSLDEEDAQIMEDKEITEKDSQLTLSEVQDTSVRQSISQNHSSSPSNKATPRPSSPQCEALMKSLEHKFAVVKVARLNEDRVGSLQMSDVAQSSDHGDSNDESTSAGDCENKDGQSDVGLESDTRPCKSELSMSQDVESSVLLFLSSDESQQSENSETEKDTVCSLENSGQKESSSGDLEDTACGSSLFVIDKTPGLSAEKQFYLEDKAPSEVAIEEEEEEEEEEEGENSEEESSDSDENKDESSDEEDLLNNTKSKLLKLTSSSIDPGLNIKQLGGLYINFNVDKLQSQKKTLTQIKEKKKNELLQKSVITPDFEKNYCVPPYSESKHQIQKQRRKERQKTAGDGWFGMKAPELTDELKNDLKALKMRASMDPKRFYKKNDRDGFPKYFQVGTIADNPADFYHSRIPKKQRKKTIVEELLADSEFRRFNRRKYSEIMAEKAANAAGKKFRKKKKFRN</sequence>
<feature type="region of interest" description="Disordered" evidence="3">
    <location>
        <begin position="632"/>
        <end position="653"/>
    </location>
</feature>
<organism evidence="5 6">
    <name type="scientific">Myodes glareolus</name>
    <name type="common">Bank vole</name>
    <name type="synonym">Clethrionomys glareolus</name>
    <dbReference type="NCBI Taxonomy" id="447135"/>
    <lineage>
        <taxon>Eukaryota</taxon>
        <taxon>Metazoa</taxon>
        <taxon>Chordata</taxon>
        <taxon>Craniata</taxon>
        <taxon>Vertebrata</taxon>
        <taxon>Euteleostomi</taxon>
        <taxon>Mammalia</taxon>
        <taxon>Eutheria</taxon>
        <taxon>Euarchontoglires</taxon>
        <taxon>Glires</taxon>
        <taxon>Rodentia</taxon>
        <taxon>Myomorpha</taxon>
        <taxon>Muroidea</taxon>
        <taxon>Cricetidae</taxon>
        <taxon>Arvicolinae</taxon>
        <taxon>Myodes</taxon>
    </lineage>
</organism>
<dbReference type="EMBL" id="JBBHLL010000208">
    <property type="protein sequence ID" value="KAK7809950.1"/>
    <property type="molecule type" value="Genomic_DNA"/>
</dbReference>
<dbReference type="Pfam" id="PF08698">
    <property type="entry name" value="Fcf2"/>
    <property type="match status" value="1"/>
</dbReference>
<dbReference type="AlphaFoldDB" id="A0AAW0I6W1"/>
<comment type="caution">
    <text evidence="5">The sequence shown here is derived from an EMBL/GenBank/DDBJ whole genome shotgun (WGS) entry which is preliminary data.</text>
</comment>
<evidence type="ECO:0000256" key="3">
    <source>
        <dbReference type="SAM" id="MobiDB-lite"/>
    </source>
</evidence>
<dbReference type="GO" id="GO:0003723">
    <property type="term" value="F:RNA binding"/>
    <property type="evidence" value="ECO:0007669"/>
    <property type="project" value="TreeGrafter"/>
</dbReference>
<keyword evidence="2" id="KW-0539">Nucleus</keyword>
<name>A0AAW0I6W1_MYOGA</name>
<keyword evidence="6" id="KW-1185">Reference proteome</keyword>
<dbReference type="PANTHER" id="PTHR21686:SF12">
    <property type="entry name" value="DEOXYNUCLEOTIDYLTRANSFERASE TERMINAL-INTERACTING PROTEIN 2"/>
    <property type="match status" value="1"/>
</dbReference>
<feature type="domain" description="Fcf2 pre-rRNA processing C-terminal" evidence="4">
    <location>
        <begin position="646"/>
        <end position="739"/>
    </location>
</feature>
<comment type="subcellular location">
    <subcellularLocation>
        <location evidence="1">Nucleus</location>
        <location evidence="1">Nucleolus</location>
    </subcellularLocation>
</comment>
<evidence type="ECO:0000313" key="6">
    <source>
        <dbReference type="Proteomes" id="UP001488838"/>
    </source>
</evidence>
<feature type="compositionally biased region" description="Polar residues" evidence="3">
    <location>
        <begin position="17"/>
        <end position="29"/>
    </location>
</feature>
<reference evidence="5 6" key="1">
    <citation type="journal article" date="2023" name="bioRxiv">
        <title>Conserved and derived expression patterns and positive selection on dental genes reveal complex evolutionary context of ever-growing rodent molars.</title>
        <authorList>
            <person name="Calamari Z.T."/>
            <person name="Song A."/>
            <person name="Cohen E."/>
            <person name="Akter M."/>
            <person name="Roy R.D."/>
            <person name="Hallikas O."/>
            <person name="Christensen M.M."/>
            <person name="Li P."/>
            <person name="Marangoni P."/>
            <person name="Jernvall J."/>
            <person name="Klein O.D."/>
        </authorList>
    </citation>
    <scope>NUCLEOTIDE SEQUENCE [LARGE SCALE GENOMIC DNA]</scope>
    <source>
        <strain evidence="5">V071</strain>
    </source>
</reference>
<accession>A0AAW0I6W1</accession>
<feature type="compositionally biased region" description="Basic residues" evidence="3">
    <location>
        <begin position="197"/>
        <end position="206"/>
    </location>
</feature>
<evidence type="ECO:0000256" key="1">
    <source>
        <dbReference type="ARBA" id="ARBA00004604"/>
    </source>
</evidence>
<feature type="compositionally biased region" description="Basic and acidic residues" evidence="3">
    <location>
        <begin position="269"/>
        <end position="278"/>
    </location>
</feature>
<dbReference type="Proteomes" id="UP001488838">
    <property type="component" value="Unassembled WGS sequence"/>
</dbReference>